<proteinExistence type="predicted"/>
<gene>
    <name evidence="1" type="ORF">CHARACLAT_009159</name>
</gene>
<name>A0ABU7ETR7_9TELE</name>
<protein>
    <submittedName>
        <fullName evidence="1">Uncharacterized protein</fullName>
    </submittedName>
</protein>
<dbReference type="Proteomes" id="UP001352852">
    <property type="component" value="Unassembled WGS sequence"/>
</dbReference>
<comment type="caution">
    <text evidence="1">The sequence shown here is derived from an EMBL/GenBank/DDBJ whole genome shotgun (WGS) entry which is preliminary data.</text>
</comment>
<evidence type="ECO:0000313" key="2">
    <source>
        <dbReference type="Proteomes" id="UP001352852"/>
    </source>
</evidence>
<sequence length="64" mass="6907">TDQATISQLYRFEQSISSSSLSGHLGTGLVSVQPPSSQGFFPVMICACGWTNVQGQTRSQKIEE</sequence>
<keyword evidence="2" id="KW-1185">Reference proteome</keyword>
<accession>A0ABU7ETR7</accession>
<dbReference type="EMBL" id="JAHUTJ010066128">
    <property type="protein sequence ID" value="MED6290054.1"/>
    <property type="molecule type" value="Genomic_DNA"/>
</dbReference>
<reference evidence="1 2" key="1">
    <citation type="submission" date="2021-06" db="EMBL/GenBank/DDBJ databases">
        <authorList>
            <person name="Palmer J.M."/>
        </authorList>
    </citation>
    <scope>NUCLEOTIDE SEQUENCE [LARGE SCALE GENOMIC DNA]</scope>
    <source>
        <strain evidence="1 2">CL_MEX2019</strain>
        <tissue evidence="1">Muscle</tissue>
    </source>
</reference>
<organism evidence="1 2">
    <name type="scientific">Characodon lateralis</name>
    <dbReference type="NCBI Taxonomy" id="208331"/>
    <lineage>
        <taxon>Eukaryota</taxon>
        <taxon>Metazoa</taxon>
        <taxon>Chordata</taxon>
        <taxon>Craniata</taxon>
        <taxon>Vertebrata</taxon>
        <taxon>Euteleostomi</taxon>
        <taxon>Actinopterygii</taxon>
        <taxon>Neopterygii</taxon>
        <taxon>Teleostei</taxon>
        <taxon>Neoteleostei</taxon>
        <taxon>Acanthomorphata</taxon>
        <taxon>Ovalentaria</taxon>
        <taxon>Atherinomorphae</taxon>
        <taxon>Cyprinodontiformes</taxon>
        <taxon>Goodeidae</taxon>
        <taxon>Characodon</taxon>
    </lineage>
</organism>
<evidence type="ECO:0000313" key="1">
    <source>
        <dbReference type="EMBL" id="MED6290054.1"/>
    </source>
</evidence>
<feature type="non-terminal residue" evidence="1">
    <location>
        <position position="1"/>
    </location>
</feature>